<dbReference type="EnsemblMetazoa" id="G11082.5">
    <property type="protein sequence ID" value="G11082.5:cds"/>
    <property type="gene ID" value="G11082"/>
</dbReference>
<dbReference type="AlphaFoldDB" id="A0A8W8HU95"/>
<feature type="signal peptide" evidence="1">
    <location>
        <begin position="1"/>
        <end position="19"/>
    </location>
</feature>
<accession>A0A8W8HU95</accession>
<keyword evidence="1" id="KW-0732">Signal</keyword>
<reference evidence="2" key="1">
    <citation type="submission" date="2022-08" db="UniProtKB">
        <authorList>
            <consortium name="EnsemblMetazoa"/>
        </authorList>
    </citation>
    <scope>IDENTIFICATION</scope>
    <source>
        <strain evidence="2">05x7-T-G4-1.051#20</strain>
    </source>
</reference>
<evidence type="ECO:0000313" key="2">
    <source>
        <dbReference type="EnsemblMetazoa" id="G11082.5:cds"/>
    </source>
</evidence>
<dbReference type="EnsemblMetazoa" id="G11082.3">
    <property type="protein sequence ID" value="G11082.3:cds"/>
    <property type="gene ID" value="G11082"/>
</dbReference>
<name>A0A8W8HU95_MAGGI</name>
<evidence type="ECO:0000256" key="1">
    <source>
        <dbReference type="SAM" id="SignalP"/>
    </source>
</evidence>
<keyword evidence="3" id="KW-1185">Reference proteome</keyword>
<protein>
    <recommendedName>
        <fullName evidence="4">Defensin-like protein</fullName>
    </recommendedName>
</protein>
<sequence>MESTYRAILIFWIFSESSAILPDWTTEVCRSGMCFNGEPDCRESCARICREQGGRGFCYFDNFLSRVFICWCGFDLPETSTVAAVTAPSTIISTLTPTTGTFELNEVEDCGTTQCYSDRHSCDSACASHCQPELYSCDLKWHGRYKCQCIQQVVVQPLH</sequence>
<proteinExistence type="predicted"/>
<dbReference type="OMA" id="WHGRYKC"/>
<feature type="chain" id="PRO_5042430698" description="Defensin-like protein" evidence="1">
    <location>
        <begin position="20"/>
        <end position="159"/>
    </location>
</feature>
<dbReference type="EnsemblMetazoa" id="G11082.4">
    <property type="protein sequence ID" value="G11082.4:cds"/>
    <property type="gene ID" value="G11082"/>
</dbReference>
<evidence type="ECO:0008006" key="4">
    <source>
        <dbReference type="Google" id="ProtNLM"/>
    </source>
</evidence>
<dbReference type="OrthoDB" id="6137262at2759"/>
<evidence type="ECO:0000313" key="3">
    <source>
        <dbReference type="Proteomes" id="UP000005408"/>
    </source>
</evidence>
<dbReference type="Proteomes" id="UP000005408">
    <property type="component" value="Unassembled WGS sequence"/>
</dbReference>
<organism evidence="2 3">
    <name type="scientific">Magallana gigas</name>
    <name type="common">Pacific oyster</name>
    <name type="synonym">Crassostrea gigas</name>
    <dbReference type="NCBI Taxonomy" id="29159"/>
    <lineage>
        <taxon>Eukaryota</taxon>
        <taxon>Metazoa</taxon>
        <taxon>Spiralia</taxon>
        <taxon>Lophotrochozoa</taxon>
        <taxon>Mollusca</taxon>
        <taxon>Bivalvia</taxon>
        <taxon>Autobranchia</taxon>
        <taxon>Pteriomorphia</taxon>
        <taxon>Ostreida</taxon>
        <taxon>Ostreoidea</taxon>
        <taxon>Ostreidae</taxon>
        <taxon>Magallana</taxon>
    </lineage>
</organism>